<evidence type="ECO:0000313" key="2">
    <source>
        <dbReference type="EnsemblPlants" id="ONIVA02G32090.1"/>
    </source>
</evidence>
<evidence type="ECO:0000256" key="1">
    <source>
        <dbReference type="SAM" id="SignalP"/>
    </source>
</evidence>
<dbReference type="SUPFAM" id="SSF103473">
    <property type="entry name" value="MFS general substrate transporter"/>
    <property type="match status" value="1"/>
</dbReference>
<sequence length="125" mass="13453">MRPRRAVLAVHLVDLLAVVAGAGAPPEEQHKVVEDLGVLDCWYRHMMVKSALRNWLITSMAVTAALNGLGLALQIPTIYTFVADSFDGTSRGVVFGLLMVAGKVGTIKAEWRNAASLARAFFSGE</sequence>
<feature type="signal peptide" evidence="1">
    <location>
        <begin position="1"/>
        <end position="21"/>
    </location>
</feature>
<evidence type="ECO:0008006" key="4">
    <source>
        <dbReference type="Google" id="ProtNLM"/>
    </source>
</evidence>
<name>A0A0E0GBT7_ORYNI</name>
<dbReference type="STRING" id="4536.A0A0E0GBT7"/>
<dbReference type="EnsemblPlants" id="ONIVA02G32090.1">
    <property type="protein sequence ID" value="ONIVA02G32090.1"/>
    <property type="gene ID" value="ONIVA02G32090"/>
</dbReference>
<dbReference type="Proteomes" id="UP000006591">
    <property type="component" value="Chromosome 2"/>
</dbReference>
<dbReference type="OMA" id="QIPTIYT"/>
<keyword evidence="1" id="KW-0732">Signal</keyword>
<protein>
    <recommendedName>
        <fullName evidence="4">ABC transmembrane type-1 domain-containing protein</fullName>
    </recommendedName>
</protein>
<accession>A0A0E0GBT7</accession>
<keyword evidence="3" id="KW-1185">Reference proteome</keyword>
<reference evidence="2" key="2">
    <citation type="submission" date="2018-04" db="EMBL/GenBank/DDBJ databases">
        <title>OnivRS2 (Oryza nivara Reference Sequence Version 2).</title>
        <authorList>
            <person name="Zhang J."/>
            <person name="Kudrna D."/>
            <person name="Lee S."/>
            <person name="Talag J."/>
            <person name="Rajasekar S."/>
            <person name="Welchert J."/>
            <person name="Hsing Y.-I."/>
            <person name="Wing R.A."/>
        </authorList>
    </citation>
    <scope>NUCLEOTIDE SEQUENCE [LARGE SCALE GENOMIC DNA]</scope>
    <source>
        <strain evidence="2">SL10</strain>
    </source>
</reference>
<feature type="chain" id="PRO_5002360554" description="ABC transmembrane type-1 domain-containing protein" evidence="1">
    <location>
        <begin position="22"/>
        <end position="125"/>
    </location>
</feature>
<dbReference type="Gramene" id="ONIVA02G32090.1">
    <property type="protein sequence ID" value="ONIVA02G32090.1"/>
    <property type="gene ID" value="ONIVA02G32090"/>
</dbReference>
<dbReference type="InterPro" id="IPR036259">
    <property type="entry name" value="MFS_trans_sf"/>
</dbReference>
<dbReference type="Gene3D" id="1.20.1250.20">
    <property type="entry name" value="MFS general substrate transporter like domains"/>
    <property type="match status" value="1"/>
</dbReference>
<proteinExistence type="predicted"/>
<organism evidence="2">
    <name type="scientific">Oryza nivara</name>
    <name type="common">Indian wild rice</name>
    <name type="synonym">Oryza sativa f. spontanea</name>
    <dbReference type="NCBI Taxonomy" id="4536"/>
    <lineage>
        <taxon>Eukaryota</taxon>
        <taxon>Viridiplantae</taxon>
        <taxon>Streptophyta</taxon>
        <taxon>Embryophyta</taxon>
        <taxon>Tracheophyta</taxon>
        <taxon>Spermatophyta</taxon>
        <taxon>Magnoliopsida</taxon>
        <taxon>Liliopsida</taxon>
        <taxon>Poales</taxon>
        <taxon>Poaceae</taxon>
        <taxon>BOP clade</taxon>
        <taxon>Oryzoideae</taxon>
        <taxon>Oryzeae</taxon>
        <taxon>Oryzinae</taxon>
        <taxon>Oryza</taxon>
    </lineage>
</organism>
<evidence type="ECO:0000313" key="3">
    <source>
        <dbReference type="Proteomes" id="UP000006591"/>
    </source>
</evidence>
<dbReference type="AlphaFoldDB" id="A0A0E0GBT7"/>
<dbReference type="HOGENOM" id="CLU_136434_0_0_1"/>
<reference evidence="2" key="1">
    <citation type="submission" date="2015-04" db="UniProtKB">
        <authorList>
            <consortium name="EnsemblPlants"/>
        </authorList>
    </citation>
    <scope>IDENTIFICATION</scope>
    <source>
        <strain evidence="2">SL10</strain>
    </source>
</reference>